<protein>
    <submittedName>
        <fullName evidence="1">Uncharacterized protein</fullName>
    </submittedName>
</protein>
<proteinExistence type="predicted"/>
<gene>
    <name evidence="1" type="ORF">SDC9_56129</name>
</gene>
<dbReference type="AlphaFoldDB" id="A0A644X101"/>
<sequence length="37" mass="4315">MNIPKNLPHCVKCSNFIQALGTDIIYIKYEFENEVKT</sequence>
<organism evidence="1">
    <name type="scientific">bioreactor metagenome</name>
    <dbReference type="NCBI Taxonomy" id="1076179"/>
    <lineage>
        <taxon>unclassified sequences</taxon>
        <taxon>metagenomes</taxon>
        <taxon>ecological metagenomes</taxon>
    </lineage>
</organism>
<evidence type="ECO:0000313" key="1">
    <source>
        <dbReference type="EMBL" id="MPM09806.1"/>
    </source>
</evidence>
<comment type="caution">
    <text evidence="1">The sequence shown here is derived from an EMBL/GenBank/DDBJ whole genome shotgun (WGS) entry which is preliminary data.</text>
</comment>
<accession>A0A644X101</accession>
<name>A0A644X101_9ZZZZ</name>
<dbReference type="EMBL" id="VSSQ01001615">
    <property type="protein sequence ID" value="MPM09806.1"/>
    <property type="molecule type" value="Genomic_DNA"/>
</dbReference>
<reference evidence="1" key="1">
    <citation type="submission" date="2019-08" db="EMBL/GenBank/DDBJ databases">
        <authorList>
            <person name="Kucharzyk K."/>
            <person name="Murdoch R.W."/>
            <person name="Higgins S."/>
            <person name="Loffler F."/>
        </authorList>
    </citation>
    <scope>NUCLEOTIDE SEQUENCE</scope>
</reference>